<gene>
    <name evidence="13" type="ORF">OBRU01_15498</name>
</gene>
<keyword evidence="7" id="KW-0238">DNA-binding</keyword>
<evidence type="ECO:0000256" key="3">
    <source>
        <dbReference type="ARBA" id="ARBA00022737"/>
    </source>
</evidence>
<dbReference type="InterPro" id="IPR013087">
    <property type="entry name" value="Znf_C2H2_type"/>
</dbReference>
<evidence type="ECO:0000259" key="12">
    <source>
        <dbReference type="PROSITE" id="PS50157"/>
    </source>
</evidence>
<evidence type="ECO:0000256" key="2">
    <source>
        <dbReference type="ARBA" id="ARBA00022723"/>
    </source>
</evidence>
<accession>A0A0L7KYL7</accession>
<sequence>MESKSGVGIQDHWMKSIMEPASSDKSVKHEKMAEQYNGDTDRILKRYRCDVCEMTFEGLEFLMLHKKFHGGEKDEPAMEPEPQPAAKTGPKKRRKFRCDQCDVKVNSQYHLDIHKSKHEGVVSKKFICEICDRSFVAAQFLKSHMQTHSATSTINCEICEKSFTGGIQDHWMKSIMEPASSDKSVKHEKMAEQYNGDTDRILKRYRCDVCEMTFEGLEFLMLHKKFHGGEKDEPAMEPEPQPAAKTGPKKRRKFRCDQCDVKVNSQYHLDIHKSKHEGVVSKKFICEICDRSFVAAQFLKSHMQTHSATSTINCEICEKSFTGQAYLKLHMQLHNDIKKFKCSKCDDMFPTKNCLKIHMKKHTKVKNFKCDLCQKLFVSKITMEKHRQTHEGQPIDCLVKCNQCDRTLHSSLLRTHMTRAHPAIHEDDIKRPYKCMTCGKSFIVKINLNLHTRVVHPDLAEPEDDDDDVMTDNS</sequence>
<comment type="subcellular location">
    <subcellularLocation>
        <location evidence="1">Nucleus</location>
    </subcellularLocation>
</comment>
<dbReference type="Gene3D" id="3.30.160.60">
    <property type="entry name" value="Classic Zinc Finger"/>
    <property type="match status" value="7"/>
</dbReference>
<dbReference type="FunFam" id="3.30.160.60:FF:000340">
    <property type="entry name" value="zinc finger protein 473 isoform X1"/>
    <property type="match status" value="1"/>
</dbReference>
<dbReference type="AlphaFoldDB" id="A0A0L7KYL7"/>
<keyword evidence="9" id="KW-0539">Nucleus</keyword>
<feature type="domain" description="C2H2-type" evidence="12">
    <location>
        <begin position="205"/>
        <end position="232"/>
    </location>
</feature>
<keyword evidence="3" id="KW-0677">Repeat</keyword>
<evidence type="ECO:0000256" key="6">
    <source>
        <dbReference type="ARBA" id="ARBA00023015"/>
    </source>
</evidence>
<dbReference type="PROSITE" id="PS50157">
    <property type="entry name" value="ZINC_FINGER_C2H2_2"/>
    <property type="match status" value="8"/>
</dbReference>
<feature type="domain" description="C2H2-type" evidence="12">
    <location>
        <begin position="284"/>
        <end position="311"/>
    </location>
</feature>
<name>A0A0L7KYL7_OPEBR</name>
<feature type="domain" description="C2H2-type" evidence="12">
    <location>
        <begin position="312"/>
        <end position="339"/>
    </location>
</feature>
<dbReference type="PANTHER" id="PTHR24384">
    <property type="entry name" value="FINGER PUTATIVE TRANSCRIPTION FACTOR FAMILY-RELATED"/>
    <property type="match status" value="1"/>
</dbReference>
<dbReference type="GO" id="GO:0000981">
    <property type="term" value="F:DNA-binding transcription factor activity, RNA polymerase II-specific"/>
    <property type="evidence" value="ECO:0007669"/>
    <property type="project" value="TreeGrafter"/>
</dbReference>
<feature type="domain" description="C2H2-type" evidence="12">
    <location>
        <begin position="368"/>
        <end position="395"/>
    </location>
</feature>
<keyword evidence="8" id="KW-0804">Transcription</keyword>
<dbReference type="PROSITE" id="PS00028">
    <property type="entry name" value="ZINC_FINGER_C2H2_1"/>
    <property type="match status" value="10"/>
</dbReference>
<dbReference type="InterPro" id="IPR050752">
    <property type="entry name" value="C2H2-ZF_domain"/>
</dbReference>
<evidence type="ECO:0000256" key="9">
    <source>
        <dbReference type="ARBA" id="ARBA00023242"/>
    </source>
</evidence>
<dbReference type="PANTHER" id="PTHR24384:SF189">
    <property type="entry name" value="C2H2-TYPE DOMAIN-CONTAINING PROTEIN-RELATED"/>
    <property type="match status" value="1"/>
</dbReference>
<keyword evidence="5" id="KW-0862">Zinc</keyword>
<feature type="domain" description="C2H2-type" evidence="12">
    <location>
        <begin position="126"/>
        <end position="153"/>
    </location>
</feature>
<evidence type="ECO:0000256" key="4">
    <source>
        <dbReference type="ARBA" id="ARBA00022771"/>
    </source>
</evidence>
<keyword evidence="2" id="KW-0479">Metal-binding</keyword>
<dbReference type="Proteomes" id="UP000037510">
    <property type="component" value="Unassembled WGS sequence"/>
</dbReference>
<evidence type="ECO:0000256" key="1">
    <source>
        <dbReference type="ARBA" id="ARBA00004123"/>
    </source>
</evidence>
<keyword evidence="6" id="KW-0805">Transcription regulation</keyword>
<dbReference type="Pfam" id="PF00096">
    <property type="entry name" value="zf-C2H2"/>
    <property type="match status" value="6"/>
</dbReference>
<proteinExistence type="predicted"/>
<dbReference type="GO" id="GO:0000978">
    <property type="term" value="F:RNA polymerase II cis-regulatory region sequence-specific DNA binding"/>
    <property type="evidence" value="ECO:0007669"/>
    <property type="project" value="TreeGrafter"/>
</dbReference>
<feature type="domain" description="C2H2-type" evidence="12">
    <location>
        <begin position="47"/>
        <end position="74"/>
    </location>
</feature>
<feature type="domain" description="C2H2-type" evidence="12">
    <location>
        <begin position="433"/>
        <end position="461"/>
    </location>
</feature>
<dbReference type="InterPro" id="IPR036236">
    <property type="entry name" value="Znf_C2H2_sf"/>
</dbReference>
<evidence type="ECO:0000313" key="13">
    <source>
        <dbReference type="EMBL" id="KOB68235.1"/>
    </source>
</evidence>
<dbReference type="GO" id="GO:0008270">
    <property type="term" value="F:zinc ion binding"/>
    <property type="evidence" value="ECO:0007669"/>
    <property type="project" value="UniProtKB-KW"/>
</dbReference>
<protein>
    <submittedName>
        <fullName evidence="13">Zinc finger protein</fullName>
    </submittedName>
</protein>
<dbReference type="SMART" id="SM00355">
    <property type="entry name" value="ZnF_C2H2"/>
    <property type="match status" value="11"/>
</dbReference>
<evidence type="ECO:0000256" key="11">
    <source>
        <dbReference type="SAM" id="MobiDB-lite"/>
    </source>
</evidence>
<evidence type="ECO:0000256" key="10">
    <source>
        <dbReference type="PROSITE-ProRule" id="PRU00042"/>
    </source>
</evidence>
<keyword evidence="4 10" id="KW-0863">Zinc-finger</keyword>
<feature type="domain" description="C2H2-type" evidence="12">
    <location>
        <begin position="340"/>
        <end position="367"/>
    </location>
</feature>
<evidence type="ECO:0000256" key="7">
    <source>
        <dbReference type="ARBA" id="ARBA00023125"/>
    </source>
</evidence>
<keyword evidence="14" id="KW-1185">Reference proteome</keyword>
<evidence type="ECO:0000256" key="5">
    <source>
        <dbReference type="ARBA" id="ARBA00022833"/>
    </source>
</evidence>
<comment type="caution">
    <text evidence="13">The sequence shown here is derived from an EMBL/GenBank/DDBJ whole genome shotgun (WGS) entry which is preliminary data.</text>
</comment>
<dbReference type="STRING" id="104452.A0A0L7KYL7"/>
<feature type="region of interest" description="Disordered" evidence="11">
    <location>
        <begin position="230"/>
        <end position="251"/>
    </location>
</feature>
<reference evidence="13 14" key="1">
    <citation type="journal article" date="2015" name="Genome Biol. Evol.">
        <title>The genome of winter moth (Operophtera brumata) provides a genomic perspective on sexual dimorphism and phenology.</title>
        <authorList>
            <person name="Derks M.F."/>
            <person name="Smit S."/>
            <person name="Salis L."/>
            <person name="Schijlen E."/>
            <person name="Bossers A."/>
            <person name="Mateman C."/>
            <person name="Pijl A.S."/>
            <person name="de Ridder D."/>
            <person name="Groenen M.A."/>
            <person name="Visser M.E."/>
            <person name="Megens H.J."/>
        </authorList>
    </citation>
    <scope>NUCLEOTIDE SEQUENCE [LARGE SCALE GENOMIC DNA]</scope>
    <source>
        <strain evidence="13">WM2013NL</strain>
        <tissue evidence="13">Head and thorax</tissue>
    </source>
</reference>
<dbReference type="SUPFAM" id="SSF57667">
    <property type="entry name" value="beta-beta-alpha zinc fingers"/>
    <property type="match status" value="6"/>
</dbReference>
<dbReference type="EMBL" id="JTDY01004371">
    <property type="protein sequence ID" value="KOB68235.1"/>
    <property type="molecule type" value="Genomic_DNA"/>
</dbReference>
<evidence type="ECO:0000256" key="8">
    <source>
        <dbReference type="ARBA" id="ARBA00023163"/>
    </source>
</evidence>
<dbReference type="GO" id="GO:0005634">
    <property type="term" value="C:nucleus"/>
    <property type="evidence" value="ECO:0007669"/>
    <property type="project" value="UniProtKB-SubCell"/>
</dbReference>
<evidence type="ECO:0000313" key="14">
    <source>
        <dbReference type="Proteomes" id="UP000037510"/>
    </source>
</evidence>
<organism evidence="13 14">
    <name type="scientific">Operophtera brumata</name>
    <name type="common">Winter moth</name>
    <name type="synonym">Phalaena brumata</name>
    <dbReference type="NCBI Taxonomy" id="104452"/>
    <lineage>
        <taxon>Eukaryota</taxon>
        <taxon>Metazoa</taxon>
        <taxon>Ecdysozoa</taxon>
        <taxon>Arthropoda</taxon>
        <taxon>Hexapoda</taxon>
        <taxon>Insecta</taxon>
        <taxon>Pterygota</taxon>
        <taxon>Neoptera</taxon>
        <taxon>Endopterygota</taxon>
        <taxon>Lepidoptera</taxon>
        <taxon>Glossata</taxon>
        <taxon>Ditrysia</taxon>
        <taxon>Geometroidea</taxon>
        <taxon>Geometridae</taxon>
        <taxon>Larentiinae</taxon>
        <taxon>Operophtera</taxon>
    </lineage>
</organism>
<feature type="region of interest" description="Disordered" evidence="11">
    <location>
        <begin position="71"/>
        <end position="93"/>
    </location>
</feature>